<evidence type="ECO:0000313" key="9">
    <source>
        <dbReference type="EMBL" id="AYR06633.1"/>
    </source>
</evidence>
<accession>A0A3G3MIF2</accession>
<evidence type="ECO:0000256" key="1">
    <source>
        <dbReference type="ARBA" id="ARBA00004325"/>
    </source>
</evidence>
<comment type="subcellular location">
    <subcellularLocation>
        <location evidence="1">Mitochondrion membrane</location>
    </subcellularLocation>
</comment>
<feature type="domain" description="ATP synthase YMF19-like N-terminal" evidence="8">
    <location>
        <begin position="2"/>
        <end position="75"/>
    </location>
</feature>
<protein>
    <submittedName>
        <fullName evidence="9">ATP synthase F0 subunit 8</fullName>
    </submittedName>
</protein>
<feature type="transmembrane region" description="Helical" evidence="7">
    <location>
        <begin position="12"/>
        <end position="36"/>
    </location>
</feature>
<proteinExistence type="predicted"/>
<dbReference type="GeneID" id="38463804"/>
<evidence type="ECO:0000256" key="5">
    <source>
        <dbReference type="ARBA" id="ARBA00023136"/>
    </source>
</evidence>
<evidence type="ECO:0000256" key="7">
    <source>
        <dbReference type="SAM" id="Phobius"/>
    </source>
</evidence>
<sequence>MPQLDFTIVFTQIFWLLLVFIYTYSILIYFFIPLFVKSFKTRKQIIYNNIETLNFIRNNFDTKQKLLINKLFNNFYQVKIMFETKIFTIFSFKSTTDLHSIDLNLVKVLHNNTLYYDNLILNLNILNLNFKLN</sequence>
<keyword evidence="5 7" id="KW-0472">Membrane</keyword>
<evidence type="ECO:0000259" key="8">
    <source>
        <dbReference type="Pfam" id="PF02326"/>
    </source>
</evidence>
<geneLocation type="mitochondrion" evidence="9"/>
<keyword evidence="2 7" id="KW-0812">Transmembrane</keyword>
<name>A0A3G3MIF2_9FLOR</name>
<keyword evidence="6" id="KW-0066">ATP synthesis</keyword>
<reference evidence="9" key="1">
    <citation type="journal article" date="2018" name="Genome Biol. Evol.">
        <title>Mitochondrial and Plastid Genomes from Coralline Red Algae Provide Insights into the Incongruent Evolutionary Histories of Organelles.</title>
        <authorList>
            <person name="Lee J."/>
            <person name="Song H.J."/>
            <person name="In Park S."/>
            <person name="Lee Y.M."/>
            <person name="Jeong S.Y."/>
            <person name="Oh Cho T."/>
            <person name="Kim J.H."/>
            <person name="Choi H.G."/>
            <person name="Choi C.G."/>
            <person name="Nelson W.A."/>
            <person name="Fredericq S."/>
            <person name="Bhattacharya D."/>
            <person name="Su Yoon H."/>
        </authorList>
    </citation>
    <scope>NUCLEOTIDE SEQUENCE</scope>
</reference>
<evidence type="ECO:0000256" key="6">
    <source>
        <dbReference type="ARBA" id="ARBA00023310"/>
    </source>
</evidence>
<gene>
    <name evidence="9" type="primary">ATP8</name>
</gene>
<evidence type="ECO:0000256" key="3">
    <source>
        <dbReference type="ARBA" id="ARBA00022989"/>
    </source>
</evidence>
<dbReference type="GO" id="GO:0031966">
    <property type="term" value="C:mitochondrial membrane"/>
    <property type="evidence" value="ECO:0007669"/>
    <property type="project" value="UniProtKB-SubCell"/>
</dbReference>
<dbReference type="RefSeq" id="YP_009541963.1">
    <property type="nucleotide sequence ID" value="NC_039979.1"/>
</dbReference>
<dbReference type="AlphaFoldDB" id="A0A3G3MIF2"/>
<dbReference type="InterPro" id="IPR003319">
    <property type="entry name" value="YMF19-like_N"/>
</dbReference>
<organism evidence="9">
    <name type="scientific">Synarthrophyton chejuense</name>
    <dbReference type="NCBI Taxonomy" id="2485825"/>
    <lineage>
        <taxon>Eukaryota</taxon>
        <taxon>Rhodophyta</taxon>
        <taxon>Florideophyceae</taxon>
        <taxon>Corallinophycidae</taxon>
        <taxon>Hapalidiales</taxon>
        <taxon>Hapalidiaceae</taxon>
        <taxon>Melobesioideae</taxon>
        <taxon>Synarthrophyton</taxon>
    </lineage>
</organism>
<dbReference type="Pfam" id="PF02326">
    <property type="entry name" value="YMF19"/>
    <property type="match status" value="1"/>
</dbReference>
<keyword evidence="4 9" id="KW-0496">Mitochondrion</keyword>
<dbReference type="GO" id="GO:0006754">
    <property type="term" value="P:ATP biosynthetic process"/>
    <property type="evidence" value="ECO:0007669"/>
    <property type="project" value="UniProtKB-KW"/>
</dbReference>
<evidence type="ECO:0000256" key="4">
    <source>
        <dbReference type="ARBA" id="ARBA00023128"/>
    </source>
</evidence>
<dbReference type="EMBL" id="MH281623">
    <property type="protein sequence ID" value="AYR06633.1"/>
    <property type="molecule type" value="Genomic_DNA"/>
</dbReference>
<keyword evidence="3 7" id="KW-1133">Transmembrane helix</keyword>
<evidence type="ECO:0000256" key="2">
    <source>
        <dbReference type="ARBA" id="ARBA00022692"/>
    </source>
</evidence>